<evidence type="ECO:0000259" key="1">
    <source>
        <dbReference type="Pfam" id="PF00483"/>
    </source>
</evidence>
<dbReference type="PANTHER" id="PTHR47183:SF1">
    <property type="entry name" value="GLUCOSE-1-PHOSPHATE CYTIDYLYLTRANSFERASE"/>
    <property type="match status" value="1"/>
</dbReference>
<feature type="domain" description="Nucleotidyl transferase" evidence="1">
    <location>
        <begin position="2"/>
        <end position="211"/>
    </location>
</feature>
<proteinExistence type="predicted"/>
<accession>A0A1M4STR1</accession>
<keyword evidence="2" id="KW-0548">Nucleotidyltransferase</keyword>
<dbReference type="InterPro" id="IPR005835">
    <property type="entry name" value="NTP_transferase_dom"/>
</dbReference>
<sequence>MKAVILAGGYGTRLSEETSVRPKPMVEIGEKPILWHIMKIYSHYGVNEFVICCGYKGYMIKEYFSDYFLHRSDITFDLKHNEMNIHQNDVEPWKVTLIDTGNGTMTGGRLKRVKDYVGDDTFCLTYGDGVSNINIANLIEFHRAHNTLATLTAVQPEGRFGTFKLGYEEHRISSFKEKPREDNAWINGGFFVLEPEVFDYIEGDDTVWEREPMEQLANNGELGAFKHHSFWHPMDTLRDKNHLEDLWKADDCPWRIWEDQSIHAKV</sequence>
<dbReference type="NCBIfam" id="TIGR02623">
    <property type="entry name" value="G1P_cyt_trans"/>
    <property type="match status" value="1"/>
</dbReference>
<reference evidence="2 3" key="1">
    <citation type="submission" date="2016-11" db="EMBL/GenBank/DDBJ databases">
        <authorList>
            <person name="Jaros S."/>
            <person name="Januszkiewicz K."/>
            <person name="Wedrychowicz H."/>
        </authorList>
    </citation>
    <scope>NUCLEOTIDE SEQUENCE [LARGE SCALE GENOMIC DNA]</scope>
    <source>
        <strain evidence="2 3">DSM 21986</strain>
    </source>
</reference>
<evidence type="ECO:0000313" key="3">
    <source>
        <dbReference type="Proteomes" id="UP000184041"/>
    </source>
</evidence>
<dbReference type="InterPro" id="IPR046981">
    <property type="entry name" value="G1P_cyt_trans"/>
</dbReference>
<organism evidence="2 3">
    <name type="scientific">Fodinibius roseus</name>
    <dbReference type="NCBI Taxonomy" id="1194090"/>
    <lineage>
        <taxon>Bacteria</taxon>
        <taxon>Pseudomonadati</taxon>
        <taxon>Balneolota</taxon>
        <taxon>Balneolia</taxon>
        <taxon>Balneolales</taxon>
        <taxon>Balneolaceae</taxon>
        <taxon>Fodinibius</taxon>
    </lineage>
</organism>
<dbReference type="InterPro" id="IPR013446">
    <property type="entry name" value="G1P_cyt_trans-like"/>
</dbReference>
<dbReference type="GO" id="GO:0009243">
    <property type="term" value="P:O antigen biosynthetic process"/>
    <property type="evidence" value="ECO:0007669"/>
    <property type="project" value="InterPro"/>
</dbReference>
<dbReference type="CDD" id="cd02524">
    <property type="entry name" value="G1P_cytidylyltransferase"/>
    <property type="match status" value="1"/>
</dbReference>
<dbReference type="RefSeq" id="WP_073058874.1">
    <property type="nucleotide sequence ID" value="NZ_FQUS01000001.1"/>
</dbReference>
<dbReference type="SUPFAM" id="SSF53448">
    <property type="entry name" value="Nucleotide-diphospho-sugar transferases"/>
    <property type="match status" value="1"/>
</dbReference>
<dbReference type="AlphaFoldDB" id="A0A1M4STR1"/>
<name>A0A1M4STR1_9BACT</name>
<dbReference type="Proteomes" id="UP000184041">
    <property type="component" value="Unassembled WGS sequence"/>
</dbReference>
<evidence type="ECO:0000313" key="2">
    <source>
        <dbReference type="EMBL" id="SHE35571.1"/>
    </source>
</evidence>
<keyword evidence="3" id="KW-1185">Reference proteome</keyword>
<protein>
    <submittedName>
        <fullName evidence="2">Glucose-1-phosphate cytidylyltransferase</fullName>
    </submittedName>
</protein>
<dbReference type="Gene3D" id="3.90.550.10">
    <property type="entry name" value="Spore Coat Polysaccharide Biosynthesis Protein SpsA, Chain A"/>
    <property type="match status" value="1"/>
</dbReference>
<dbReference type="STRING" id="1194090.SAMN05443144_101120"/>
<gene>
    <name evidence="2" type="ORF">SAMN05443144_101120</name>
</gene>
<dbReference type="InterPro" id="IPR029044">
    <property type="entry name" value="Nucleotide-diphossugar_trans"/>
</dbReference>
<dbReference type="Pfam" id="PF00483">
    <property type="entry name" value="NTP_transferase"/>
    <property type="match status" value="1"/>
</dbReference>
<dbReference type="EMBL" id="FQUS01000001">
    <property type="protein sequence ID" value="SHE35571.1"/>
    <property type="molecule type" value="Genomic_DNA"/>
</dbReference>
<keyword evidence="2" id="KW-0808">Transferase</keyword>
<dbReference type="PANTHER" id="PTHR47183">
    <property type="entry name" value="GLUCOSE-1-PHOSPHATE CYTIDYLYLTRANSFERASE-RELATED"/>
    <property type="match status" value="1"/>
</dbReference>
<dbReference type="OrthoDB" id="9803871at2"/>
<dbReference type="GO" id="GO:0047343">
    <property type="term" value="F:glucose-1-phosphate cytidylyltransferase activity"/>
    <property type="evidence" value="ECO:0007669"/>
    <property type="project" value="InterPro"/>
</dbReference>